<organism evidence="1 2">
    <name type="scientific">Periplaneta americana</name>
    <name type="common">American cockroach</name>
    <name type="synonym">Blatta americana</name>
    <dbReference type="NCBI Taxonomy" id="6978"/>
    <lineage>
        <taxon>Eukaryota</taxon>
        <taxon>Metazoa</taxon>
        <taxon>Ecdysozoa</taxon>
        <taxon>Arthropoda</taxon>
        <taxon>Hexapoda</taxon>
        <taxon>Insecta</taxon>
        <taxon>Pterygota</taxon>
        <taxon>Neoptera</taxon>
        <taxon>Polyneoptera</taxon>
        <taxon>Dictyoptera</taxon>
        <taxon>Blattodea</taxon>
        <taxon>Blattoidea</taxon>
        <taxon>Blattidae</taxon>
        <taxon>Blattinae</taxon>
        <taxon>Periplaneta</taxon>
    </lineage>
</organism>
<sequence length="98" mass="11597">MADLCEGGNEPPCSLKASLFGRIFSYLNLFLMVWAETRTPEAIWMSFNRSLAVFVRCRRADMTMYLSWRRCKIPWPASIKEWKEENVDPKFVAKTLRW</sequence>
<name>A0ABQ8U1P3_PERAM</name>
<evidence type="ECO:0000313" key="2">
    <source>
        <dbReference type="Proteomes" id="UP001148838"/>
    </source>
</evidence>
<reference evidence="1 2" key="1">
    <citation type="journal article" date="2022" name="Allergy">
        <title>Genome assembly and annotation of Periplaneta americana reveal a comprehensive cockroach allergen profile.</title>
        <authorList>
            <person name="Wang L."/>
            <person name="Xiong Q."/>
            <person name="Saelim N."/>
            <person name="Wang L."/>
            <person name="Nong W."/>
            <person name="Wan A.T."/>
            <person name="Shi M."/>
            <person name="Liu X."/>
            <person name="Cao Q."/>
            <person name="Hui J.H.L."/>
            <person name="Sookrung N."/>
            <person name="Leung T.F."/>
            <person name="Tungtrongchitr A."/>
            <person name="Tsui S.K.W."/>
        </authorList>
    </citation>
    <scope>NUCLEOTIDE SEQUENCE [LARGE SCALE GENOMIC DNA]</scope>
    <source>
        <strain evidence="1">PWHHKU_190912</strain>
    </source>
</reference>
<dbReference type="Proteomes" id="UP001148838">
    <property type="component" value="Unassembled WGS sequence"/>
</dbReference>
<keyword evidence="2" id="KW-1185">Reference proteome</keyword>
<evidence type="ECO:0000313" key="1">
    <source>
        <dbReference type="EMBL" id="KAJ4451564.1"/>
    </source>
</evidence>
<comment type="caution">
    <text evidence="1">The sequence shown here is derived from an EMBL/GenBank/DDBJ whole genome shotgun (WGS) entry which is preliminary data.</text>
</comment>
<accession>A0ABQ8U1P3</accession>
<gene>
    <name evidence="1" type="ORF">ANN_03033</name>
</gene>
<protein>
    <submittedName>
        <fullName evidence="1">Uncharacterized protein</fullName>
    </submittedName>
</protein>
<dbReference type="EMBL" id="JAJSOF020000001">
    <property type="protein sequence ID" value="KAJ4451564.1"/>
    <property type="molecule type" value="Genomic_DNA"/>
</dbReference>
<proteinExistence type="predicted"/>